<name>A0A918JLY5_9ALTE</name>
<proteinExistence type="predicted"/>
<evidence type="ECO:0000256" key="1">
    <source>
        <dbReference type="ARBA" id="ARBA00022617"/>
    </source>
</evidence>
<accession>A0A918JLY5</accession>
<dbReference type="SUPFAM" id="SSF46626">
    <property type="entry name" value="Cytochrome c"/>
    <property type="match status" value="1"/>
</dbReference>
<keyword evidence="7" id="KW-1185">Reference proteome</keyword>
<dbReference type="AlphaFoldDB" id="A0A918JLY5"/>
<dbReference type="InterPro" id="IPR036909">
    <property type="entry name" value="Cyt_c-like_dom_sf"/>
</dbReference>
<keyword evidence="3 4" id="KW-0408">Iron</keyword>
<dbReference type="InterPro" id="IPR009056">
    <property type="entry name" value="Cyt_c-like_dom"/>
</dbReference>
<dbReference type="Proteomes" id="UP000631300">
    <property type="component" value="Unassembled WGS sequence"/>
</dbReference>
<gene>
    <name evidence="6" type="ORF">GCM10007391_23480</name>
</gene>
<dbReference type="Gene3D" id="1.10.760.10">
    <property type="entry name" value="Cytochrome c-like domain"/>
    <property type="match status" value="1"/>
</dbReference>
<dbReference type="PROSITE" id="PS51007">
    <property type="entry name" value="CYTC"/>
    <property type="match status" value="1"/>
</dbReference>
<evidence type="ECO:0000313" key="6">
    <source>
        <dbReference type="EMBL" id="GGW88636.1"/>
    </source>
</evidence>
<feature type="domain" description="Cytochrome c" evidence="5">
    <location>
        <begin position="1"/>
        <end position="96"/>
    </location>
</feature>
<comment type="caution">
    <text evidence="6">The sequence shown here is derived from an EMBL/GenBank/DDBJ whole genome shotgun (WGS) entry which is preliminary data.</text>
</comment>
<keyword evidence="1 4" id="KW-0349">Heme</keyword>
<reference evidence="6" key="1">
    <citation type="journal article" date="2014" name="Int. J. Syst. Evol. Microbiol.">
        <title>Complete genome sequence of Corynebacterium casei LMG S-19264T (=DSM 44701T), isolated from a smear-ripened cheese.</title>
        <authorList>
            <consortium name="US DOE Joint Genome Institute (JGI-PGF)"/>
            <person name="Walter F."/>
            <person name="Albersmeier A."/>
            <person name="Kalinowski J."/>
            <person name="Ruckert C."/>
        </authorList>
    </citation>
    <scope>NUCLEOTIDE SEQUENCE</scope>
    <source>
        <strain evidence="6">KCTC 22164</strain>
    </source>
</reference>
<organism evidence="6 7">
    <name type="scientific">Alteromonas halophila</name>
    <dbReference type="NCBI Taxonomy" id="516698"/>
    <lineage>
        <taxon>Bacteria</taxon>
        <taxon>Pseudomonadati</taxon>
        <taxon>Pseudomonadota</taxon>
        <taxon>Gammaproteobacteria</taxon>
        <taxon>Alteromonadales</taxon>
        <taxon>Alteromonadaceae</taxon>
        <taxon>Alteromonas/Salinimonas group</taxon>
        <taxon>Alteromonas</taxon>
    </lineage>
</organism>
<evidence type="ECO:0000259" key="5">
    <source>
        <dbReference type="PROSITE" id="PS51007"/>
    </source>
</evidence>
<dbReference type="GO" id="GO:0009055">
    <property type="term" value="F:electron transfer activity"/>
    <property type="evidence" value="ECO:0007669"/>
    <property type="project" value="InterPro"/>
</dbReference>
<dbReference type="GO" id="GO:0020037">
    <property type="term" value="F:heme binding"/>
    <property type="evidence" value="ECO:0007669"/>
    <property type="project" value="InterPro"/>
</dbReference>
<reference evidence="6" key="2">
    <citation type="submission" date="2020-09" db="EMBL/GenBank/DDBJ databases">
        <authorList>
            <person name="Sun Q."/>
            <person name="Kim S."/>
        </authorList>
    </citation>
    <scope>NUCLEOTIDE SEQUENCE</scope>
    <source>
        <strain evidence="6">KCTC 22164</strain>
    </source>
</reference>
<protein>
    <recommendedName>
        <fullName evidence="5">Cytochrome c domain-containing protein</fullName>
    </recommendedName>
</protein>
<evidence type="ECO:0000256" key="4">
    <source>
        <dbReference type="PROSITE-ProRule" id="PRU00433"/>
    </source>
</evidence>
<evidence type="ECO:0000256" key="3">
    <source>
        <dbReference type="ARBA" id="ARBA00023004"/>
    </source>
</evidence>
<dbReference type="GO" id="GO:0046872">
    <property type="term" value="F:metal ion binding"/>
    <property type="evidence" value="ECO:0007669"/>
    <property type="project" value="UniProtKB-KW"/>
</dbReference>
<evidence type="ECO:0000313" key="7">
    <source>
        <dbReference type="Proteomes" id="UP000631300"/>
    </source>
</evidence>
<sequence length="120" mass="13743">MFTEYGCVDCHAVKGIDATQREAYRLSQPIVLGGKNTRVKTYAELVTSIINPSHKLSRRYPVSLTSKDGESRMPNMNDVLTVSDLIDIVAFLQPKYEVVPYRTSEYRLYQLRIPDEKARD</sequence>
<keyword evidence="2 4" id="KW-0479">Metal-binding</keyword>
<dbReference type="EMBL" id="BMXP01000005">
    <property type="protein sequence ID" value="GGW88636.1"/>
    <property type="molecule type" value="Genomic_DNA"/>
</dbReference>
<evidence type="ECO:0000256" key="2">
    <source>
        <dbReference type="ARBA" id="ARBA00022723"/>
    </source>
</evidence>